<comment type="caution">
    <text evidence="3">The sequence shown here is derived from an EMBL/GenBank/DDBJ whole genome shotgun (WGS) entry which is preliminary data.</text>
</comment>
<dbReference type="PANTHER" id="PTHR33064:SF37">
    <property type="entry name" value="RIBONUCLEASE H"/>
    <property type="match status" value="1"/>
</dbReference>
<dbReference type="InterPro" id="IPR051320">
    <property type="entry name" value="Viral_Replic_Matur_Polypro"/>
</dbReference>
<name>A0A2N5VLP9_9BASI</name>
<dbReference type="PANTHER" id="PTHR33064">
    <property type="entry name" value="POL PROTEIN"/>
    <property type="match status" value="1"/>
</dbReference>
<feature type="domain" description="Reverse transcriptase/retrotransposon-derived protein RNase H-like" evidence="2">
    <location>
        <begin position="113"/>
        <end position="213"/>
    </location>
</feature>
<dbReference type="Proteomes" id="UP000235392">
    <property type="component" value="Unassembled WGS sequence"/>
</dbReference>
<protein>
    <recommendedName>
        <fullName evidence="2">Reverse transcriptase/retrotransposon-derived protein RNase H-like domain-containing protein</fullName>
    </recommendedName>
</protein>
<sequence length="260" mass="29158">MEPPRMGSDAHGTDKLARDTPSTIGGGAGPKKTKLFQHSVKFLGHWISQDGIRADNEKIAQILDWPAPRTPKGVKKFLGTVQWMKKFIWGLQKYMGTLTPLTSSKLDKQNFKWGAADDTAFNNIKKIMTSLPCLKNIDYKSTDPLWLFTDSSGLGLGEALFQGKEWKQASPIAYESHLMTSAERNYPVHKQELLAVFHALQKWKMFLIGMKVHMMTLPENLAWMAASEFLSDAAIQFKLGRVPPSELLTNSNLVAKRPGR</sequence>
<dbReference type="Gene3D" id="3.30.70.270">
    <property type="match status" value="1"/>
</dbReference>
<accession>A0A2N5VLP9</accession>
<evidence type="ECO:0000313" key="4">
    <source>
        <dbReference type="Proteomes" id="UP000235392"/>
    </source>
</evidence>
<organism evidence="3 4">
    <name type="scientific">Puccinia coronata f. sp. avenae</name>
    <dbReference type="NCBI Taxonomy" id="200324"/>
    <lineage>
        <taxon>Eukaryota</taxon>
        <taxon>Fungi</taxon>
        <taxon>Dikarya</taxon>
        <taxon>Basidiomycota</taxon>
        <taxon>Pucciniomycotina</taxon>
        <taxon>Pucciniomycetes</taxon>
        <taxon>Pucciniales</taxon>
        <taxon>Pucciniaceae</taxon>
        <taxon>Puccinia</taxon>
    </lineage>
</organism>
<evidence type="ECO:0000256" key="1">
    <source>
        <dbReference type="SAM" id="MobiDB-lite"/>
    </source>
</evidence>
<dbReference type="Pfam" id="PF17919">
    <property type="entry name" value="RT_RNaseH_2"/>
    <property type="match status" value="1"/>
</dbReference>
<dbReference type="FunFam" id="3.30.70.270:FF:000020">
    <property type="entry name" value="Transposon Tf2-6 polyprotein-like Protein"/>
    <property type="match status" value="1"/>
</dbReference>
<dbReference type="AlphaFoldDB" id="A0A2N5VLP9"/>
<gene>
    <name evidence="3" type="ORF">PCASD_01193</name>
</gene>
<dbReference type="InterPro" id="IPR043502">
    <property type="entry name" value="DNA/RNA_pol_sf"/>
</dbReference>
<dbReference type="InterPro" id="IPR043128">
    <property type="entry name" value="Rev_trsase/Diguanyl_cyclase"/>
</dbReference>
<evidence type="ECO:0000259" key="2">
    <source>
        <dbReference type="Pfam" id="PF17919"/>
    </source>
</evidence>
<feature type="region of interest" description="Disordered" evidence="1">
    <location>
        <begin position="1"/>
        <end position="30"/>
    </location>
</feature>
<proteinExistence type="predicted"/>
<dbReference type="SUPFAM" id="SSF56672">
    <property type="entry name" value="DNA/RNA polymerases"/>
    <property type="match status" value="1"/>
</dbReference>
<dbReference type="InterPro" id="IPR041577">
    <property type="entry name" value="RT_RNaseH_2"/>
</dbReference>
<dbReference type="EMBL" id="PGCI01000008">
    <property type="protein sequence ID" value="PLW50876.1"/>
    <property type="molecule type" value="Genomic_DNA"/>
</dbReference>
<evidence type="ECO:0000313" key="3">
    <source>
        <dbReference type="EMBL" id="PLW50876.1"/>
    </source>
</evidence>
<reference evidence="3 4" key="1">
    <citation type="submission" date="2017-11" db="EMBL/GenBank/DDBJ databases">
        <title>De novo assembly and phasing of dikaryotic genomes from two isolates of Puccinia coronata f. sp. avenae, the causal agent of oat crown rust.</title>
        <authorList>
            <person name="Miller M.E."/>
            <person name="Zhang Y."/>
            <person name="Omidvar V."/>
            <person name="Sperschneider J."/>
            <person name="Schwessinger B."/>
            <person name="Raley C."/>
            <person name="Palmer J.M."/>
            <person name="Garnica D."/>
            <person name="Upadhyaya N."/>
            <person name="Rathjen J."/>
            <person name="Taylor J.M."/>
            <person name="Park R.F."/>
            <person name="Dodds P.N."/>
            <person name="Hirsch C.D."/>
            <person name="Kianian S.F."/>
            <person name="Figueroa M."/>
        </authorList>
    </citation>
    <scope>NUCLEOTIDE SEQUENCE [LARGE SCALE GENOMIC DNA]</scope>
    <source>
        <strain evidence="3">12SD80</strain>
    </source>
</reference>